<keyword evidence="2" id="KW-1185">Reference proteome</keyword>
<dbReference type="InterPro" id="IPR047789">
    <property type="entry name" value="CU044_5270-like"/>
</dbReference>
<organism evidence="1 2">
    <name type="scientific">Streptacidiphilus alkalitolerans</name>
    <dbReference type="NCBI Taxonomy" id="3342712"/>
    <lineage>
        <taxon>Bacteria</taxon>
        <taxon>Bacillati</taxon>
        <taxon>Actinomycetota</taxon>
        <taxon>Actinomycetes</taxon>
        <taxon>Kitasatosporales</taxon>
        <taxon>Streptomycetaceae</taxon>
        <taxon>Streptacidiphilus</taxon>
    </lineage>
</organism>
<evidence type="ECO:0000313" key="1">
    <source>
        <dbReference type="EMBL" id="MFC1408838.1"/>
    </source>
</evidence>
<dbReference type="EMBL" id="JBHEZX010000002">
    <property type="protein sequence ID" value="MFC1408838.1"/>
    <property type="molecule type" value="Genomic_DNA"/>
</dbReference>
<accession>A0ABV6V593</accession>
<evidence type="ECO:0000313" key="2">
    <source>
        <dbReference type="Proteomes" id="UP001592582"/>
    </source>
</evidence>
<dbReference type="Proteomes" id="UP001592582">
    <property type="component" value="Unassembled WGS sequence"/>
</dbReference>
<reference evidence="1 2" key="1">
    <citation type="submission" date="2024-09" db="EMBL/GenBank/DDBJ databases">
        <authorList>
            <person name="Lee S.D."/>
        </authorList>
    </citation>
    <scope>NUCLEOTIDE SEQUENCE [LARGE SCALE GENOMIC DNA]</scope>
    <source>
        <strain evidence="1 2">N1-1</strain>
    </source>
</reference>
<dbReference type="NCBIfam" id="NF038083">
    <property type="entry name" value="CU044_5270_fam"/>
    <property type="match status" value="1"/>
</dbReference>
<proteinExistence type="predicted"/>
<comment type="caution">
    <text evidence="1">The sequence shown here is derived from an EMBL/GenBank/DDBJ whole genome shotgun (WGS) entry which is preliminary data.</text>
</comment>
<sequence length="354" mass="36838">MTARQNQPGPEDREELARLLPAPGDPELSRDRHLLLKDHLMREIKPGAVPAPRRPVRRLLITVGSLSAAAALVAVVAVEGRPGTAAPQAAAPPAPTSTSASTSAVGVDPGSHQQAVVLLGRIAEAASTQKLLPFRNDQYAYIRSEVGGGSGTAPETREIWRSIDGSKRTVIKQKSLGGTITESSPDGPGTMELPTPAFLATLPTDPQKLHDMLAAATKGTGTGPAAVQFKTVFDLLGEQIVTPQVGAALYRSIALIPGVITVPDAVDALGRHGVAVALTDPASGVREEYVFNRSTLAYLGSSDVQTDAPVTRPTPTDLPSGRTVDAQPRPAAGTVLYSTAVVARAVVDRPGQTH</sequence>
<protein>
    <submittedName>
        <fullName evidence="1">CU044_5270 family protein</fullName>
    </submittedName>
</protein>
<gene>
    <name evidence="1" type="ORF">ACEZDG_06040</name>
</gene>
<name>A0ABV6V593_9ACTN</name>